<reference evidence="2 3" key="1">
    <citation type="journal article" date="2020" name="Curr. Microbiol.">
        <title>Tepidiphilus baoligensis sp. nov., a Novel Bacterium of the Family Hydrogenophilaceae Isolated from an Oil Reservoir.</title>
        <authorList>
            <person name="Zhang X."/>
            <person name="Wang G."/>
            <person name="Ma X."/>
            <person name="Yu J."/>
            <person name="You J."/>
            <person name="Xue Y."/>
            <person name="Ma Y."/>
        </authorList>
    </citation>
    <scope>NUCLEOTIDE SEQUENCE [LARGE SCALE GENOMIC DNA]</scope>
    <source>
        <strain evidence="2 3">B18-69</strain>
    </source>
</reference>
<gene>
    <name evidence="2" type="ORF">GV368_03840</name>
</gene>
<evidence type="ECO:0000313" key="2">
    <source>
        <dbReference type="EMBL" id="NMH16250.1"/>
    </source>
</evidence>
<evidence type="ECO:0000256" key="1">
    <source>
        <dbReference type="SAM" id="MobiDB-lite"/>
    </source>
</evidence>
<name>A0ABX1QJX1_9PROT</name>
<dbReference type="EMBL" id="JAAAUB010000003">
    <property type="protein sequence ID" value="NMH16250.1"/>
    <property type="molecule type" value="Genomic_DNA"/>
</dbReference>
<comment type="caution">
    <text evidence="2">The sequence shown here is derived from an EMBL/GenBank/DDBJ whole genome shotgun (WGS) entry which is preliminary data.</text>
</comment>
<dbReference type="SUPFAM" id="SSF53335">
    <property type="entry name" value="S-adenosyl-L-methionine-dependent methyltransferases"/>
    <property type="match status" value="2"/>
</dbReference>
<feature type="region of interest" description="Disordered" evidence="1">
    <location>
        <begin position="364"/>
        <end position="384"/>
    </location>
</feature>
<dbReference type="Gene3D" id="3.40.50.150">
    <property type="entry name" value="Vaccinia Virus protein VP39"/>
    <property type="match status" value="2"/>
</dbReference>
<organism evidence="2 3">
    <name type="scientific">Tepidiphilus baoligensis</name>
    <dbReference type="NCBI Taxonomy" id="2698687"/>
    <lineage>
        <taxon>Bacteria</taxon>
        <taxon>Pseudomonadati</taxon>
        <taxon>Pseudomonadota</taxon>
        <taxon>Hydrogenophilia</taxon>
        <taxon>Hydrogenophilales</taxon>
        <taxon>Hydrogenophilaceae</taxon>
        <taxon>Tepidiphilus</taxon>
    </lineage>
</organism>
<keyword evidence="3" id="KW-1185">Reference proteome</keyword>
<dbReference type="Proteomes" id="UP000669605">
    <property type="component" value="Unassembled WGS sequence"/>
</dbReference>
<dbReference type="RefSeq" id="WP_169115537.1">
    <property type="nucleotide sequence ID" value="NZ_JAAAUB010000003.1"/>
</dbReference>
<dbReference type="PROSITE" id="PS00092">
    <property type="entry name" value="N6_MTASE"/>
    <property type="match status" value="1"/>
</dbReference>
<accession>A0ABX1QJX1</accession>
<dbReference type="InterPro" id="IPR029063">
    <property type="entry name" value="SAM-dependent_MTases_sf"/>
</dbReference>
<protein>
    <submittedName>
        <fullName evidence="2">DUF1156 domain-containing protein</fullName>
    </submittedName>
</protein>
<proteinExistence type="predicted"/>
<sequence>MATKKELIQQAVAKAVGAGRAVALETVDFNDPNRPKTCLEVDFPILPVNQVAVIEGNAGKPIYQMSKWWARRRSSVFRSMLIAAATKAPDDPSHAAKQVWDNYYANHQKKGAFKHLKVADIFMGGGTTLVEGSRLGMQMVGNDLNPVAWFVVKQELANVDLEQVKKLLADIEAEVKPQIMPYYYCDGPEGEKGTWTHLPTNKVMPADFDPLTIPREERKDYRYEGPEIIYTFWAKHGPCQVTGCGHRTPIMTSPVMAVKTLTVKHWEHTCSQCGGKFHVEEDAARMAPDVPLFVAPTEAPYSVLDPKSGVICPHCGHTAAAAIRTRDGLVIDGARGQIKLGKGKNKKVELSLLVHPQWLSGEAKQDANGQPYGGSAQDDAASTARWNQARAAKIRLLEVRGALPDQVTCPETQVTFRTDRATVPKKSNYACSACGTVQDILTTVKATGKTGPMAAYAVQGYAPKRDEAGKPYSGRFFAPFDARLARQYDAALAEWEARKDADLKDYWPRSAVPYGFMTGIANGDIREGHGFTHWWTMFNPRQLLVHAQLLKAIVEVGNYDWTVREYVLGAFQNFLRNQNLFAFWHMKLDKLAPAMSNSNFHPKNNVVEVGVFPTMGYGPWSSTVEVLFRGGEWAKTPWEAVSAEHLKRHAPAVAREISGKSEKVYTGDPLLGADAYCGSSTDLAQVATASLDLVITDPPFGGLLHYSELSDFFYVWLRLVLKDKYPDYFSAEYTPKALEAVANKAREPEDPDGFYQRLLTQCWREAHRILKPGGILAFTFHHSEDEPWVAVLESLFDAGFYLEATYPIRSDETKGEGEFGSKTIEYDIIHVCRKRTEEPKPVSWGRMRREVMADVRQLQAMLENHAKEGLPAADLQVIRRGKALEYYSRHYGKVYVDEGRSLSVKDALVGINQLIDEDADKGKEAPPVNAEPITRQFLRTFGTASELKRDQLQKFLRGTITTPDDFVQRGWCMEKNKVFTRTHPLDFAREWSGKHRRRLTSDLDQALVLIGACFDGSGINASDTLKNENFKPHVALKPLLEWLQRNGPDQATRNAASRAVSIYNTWQASQAPQPAQGSLFDDDGEYAR</sequence>
<dbReference type="InterPro" id="IPR002052">
    <property type="entry name" value="DNA_methylase_N6_adenine_CS"/>
</dbReference>
<evidence type="ECO:0000313" key="3">
    <source>
        <dbReference type="Proteomes" id="UP000669605"/>
    </source>
</evidence>